<dbReference type="KEGG" id="aev:EI546_15980"/>
<organism evidence="3 4">
    <name type="scientific">Aequorivita ciconiae</name>
    <dbReference type="NCBI Taxonomy" id="2494375"/>
    <lineage>
        <taxon>Bacteria</taxon>
        <taxon>Pseudomonadati</taxon>
        <taxon>Bacteroidota</taxon>
        <taxon>Flavobacteriia</taxon>
        <taxon>Flavobacteriales</taxon>
        <taxon>Flavobacteriaceae</taxon>
        <taxon>Aequorivita</taxon>
    </lineage>
</organism>
<proteinExistence type="predicted"/>
<dbReference type="InterPro" id="IPR026444">
    <property type="entry name" value="Secre_tail"/>
</dbReference>
<evidence type="ECO:0000313" key="3">
    <source>
        <dbReference type="EMBL" id="QAA83115.1"/>
    </source>
</evidence>
<dbReference type="Pfam" id="PF18962">
    <property type="entry name" value="Por_Secre_tail"/>
    <property type="match status" value="1"/>
</dbReference>
<dbReference type="OrthoDB" id="1652165at2"/>
<accession>A0A410G7F2</accession>
<evidence type="ECO:0000256" key="1">
    <source>
        <dbReference type="ARBA" id="ARBA00022729"/>
    </source>
</evidence>
<gene>
    <name evidence="3" type="ORF">EI546_15980</name>
</gene>
<keyword evidence="4" id="KW-1185">Reference proteome</keyword>
<feature type="domain" description="Secretion system C-terminal sorting" evidence="2">
    <location>
        <begin position="778"/>
        <end position="849"/>
    </location>
</feature>
<reference evidence="3 4" key="1">
    <citation type="submission" date="2019-01" db="EMBL/GenBank/DDBJ databases">
        <title>Complete genome sequencing of Aequorivita sp. H23M31.</title>
        <authorList>
            <person name="Bae J.-W."/>
        </authorList>
    </citation>
    <scope>NUCLEOTIDE SEQUENCE [LARGE SCALE GENOMIC DNA]</scope>
    <source>
        <strain evidence="3 4">H23M31</strain>
    </source>
</reference>
<dbReference type="NCBIfam" id="TIGR04183">
    <property type="entry name" value="Por_Secre_tail"/>
    <property type="match status" value="1"/>
</dbReference>
<evidence type="ECO:0000313" key="4">
    <source>
        <dbReference type="Proteomes" id="UP000285517"/>
    </source>
</evidence>
<sequence length="855" mass="94097">MNNRYSFIPAAEQKIMVKGLFLALLMIFPALVFAQTLDPNGPYKNVSKPVENDLLGPKTDSGEFREDQILQKDQISRIPYSVEGSHSIAEIWENFNSSVSEICSRGSENLSFEDLYDVNNYAFADDFEVESNEKFVVEQLRFTFLMDNIRDVNQLIIKFYKDNSGNGPGEEITFSLAGTHSDYTRVGTYDSQKDIFIGTITFGTPVEFPGGVNGRRYWGALEMSDDGPTNSIVFIGTEIGPTQTFYVNRTGFWEKNTTAYSGVFPQDLILSFIGDCDPGYVYYNNNWSPQDPDGVSLPTDNFTVLNGTAVLNSATDVHNIIIRPGAKLEVKDVLNLYGDIKIEGDLIFVSSATGDGQLGHVASTSNIIGDATVQRYFLDKRTYRMVTSAVTTTTTIRDNWQEGVNNTGTSFPGDNLNPNPGYGTHITGSLTGQNGFDATLTGNPSMYTVDTEQQSFVIVPNTNISKLVAGFPYLLMVRGDRSINLTNNFSHGSTVLRAKGKLFKGNMLQEFPTQELGNFAMFGNPYQCAVDVNELFANATNVNINFYYVFDPLLGPNGGYSTIQLPDGSSIVNSEANQFLQPGQGGQFATIAPGPSQLTFEEDDKAPGEFTASSATGNDDQDKLVVKLFNAENLNNGGGMHDGLGIMFGPDNSNEINSFDARKPFNFYENLGINNNGVILSIEKRAMPEIEEVFHLYSSGYSENDYALKVEITGLDDFSFYLEDAFTGSSTLLSDGETNYSFSVNSNYPESKASDRFSIRTAERLGVDSNNLLSGISLYPNPWRAGNVYLNAPQLNGQQVEVTITDLTGRMIYDQVLGCDNSTITLPINSGLNTGVYLVTLKFEGQENTFRLIKQ</sequence>
<dbReference type="Proteomes" id="UP000285517">
    <property type="component" value="Chromosome"/>
</dbReference>
<keyword evidence="1" id="KW-0732">Signal</keyword>
<dbReference type="AlphaFoldDB" id="A0A410G7F2"/>
<dbReference type="RefSeq" id="WP_128251478.1">
    <property type="nucleotide sequence ID" value="NZ_CP034951.1"/>
</dbReference>
<protein>
    <submittedName>
        <fullName evidence="3">T9SS type A sorting domain-containing protein</fullName>
    </submittedName>
</protein>
<evidence type="ECO:0000259" key="2">
    <source>
        <dbReference type="Pfam" id="PF18962"/>
    </source>
</evidence>
<name>A0A410G7F2_9FLAO</name>
<dbReference type="EMBL" id="CP034951">
    <property type="protein sequence ID" value="QAA83115.1"/>
    <property type="molecule type" value="Genomic_DNA"/>
</dbReference>